<comment type="cofactor">
    <cofactor evidence="1">
        <name>a divalent metal cation</name>
        <dbReference type="ChEBI" id="CHEBI:60240"/>
    </cofactor>
</comment>
<keyword evidence="6" id="KW-0378">Hydrolase</keyword>
<keyword evidence="5" id="KW-0479">Metal-binding</keyword>
<dbReference type="GO" id="GO:0016787">
    <property type="term" value="F:hydrolase activity"/>
    <property type="evidence" value="ECO:0007669"/>
    <property type="project" value="UniProtKB-KW"/>
</dbReference>
<organism evidence="9 10">
    <name type="scientific">Acyrthosiphon pisum</name>
    <name type="common">Pea aphid</name>
    <dbReference type="NCBI Taxonomy" id="7029"/>
    <lineage>
        <taxon>Eukaryota</taxon>
        <taxon>Metazoa</taxon>
        <taxon>Ecdysozoa</taxon>
        <taxon>Arthropoda</taxon>
        <taxon>Hexapoda</taxon>
        <taxon>Insecta</taxon>
        <taxon>Pterygota</taxon>
        <taxon>Neoptera</taxon>
        <taxon>Paraneoptera</taxon>
        <taxon>Hemiptera</taxon>
        <taxon>Sternorrhyncha</taxon>
        <taxon>Aphidomorpha</taxon>
        <taxon>Aphidoidea</taxon>
        <taxon>Aphididae</taxon>
        <taxon>Macrosiphini</taxon>
        <taxon>Acyrthosiphon</taxon>
    </lineage>
</organism>
<evidence type="ECO:0000256" key="6">
    <source>
        <dbReference type="ARBA" id="ARBA00022801"/>
    </source>
</evidence>
<evidence type="ECO:0000256" key="5">
    <source>
        <dbReference type="ARBA" id="ARBA00022723"/>
    </source>
</evidence>
<evidence type="ECO:0000256" key="1">
    <source>
        <dbReference type="ARBA" id="ARBA00001968"/>
    </source>
</evidence>
<dbReference type="InterPro" id="IPR027806">
    <property type="entry name" value="HARBI1_dom"/>
</dbReference>
<dbReference type="PANTHER" id="PTHR22930:SF292">
    <property type="entry name" value="DDE TNP4 DOMAIN-CONTAINING PROTEIN"/>
    <property type="match status" value="1"/>
</dbReference>
<evidence type="ECO:0000256" key="3">
    <source>
        <dbReference type="ARBA" id="ARBA00006958"/>
    </source>
</evidence>
<name>A0A8R2JRY1_ACYPI</name>
<sequence length="310" mass="36191">MTLPLNFIRCHKSTMDNRHLAQLFDNNNLMFGLLQYHRYVQQVVVSIGMNDSDVTSESDDDLNDSTYYINYIRLKDRTFKEHFRMHKHTFEIKDAFLLASGYPGIVGAIDGCYIQIKQPRGDKHYRYINRKKDYAVIIQGVCTYNKRLLDVHIGEVGSMHDARVFCRSELSNSLSRLLDPDEHIVGDSAYPISPHMMVPYKDNGVLTAKQKTHNNKLSKGRVKIENTWAQLKGKWRRLKYLDMDRMDYVVDHICASCVLHNVALDGSDDEYVVEENEEIDVFEERDVDLERMKREGQIKRDRLADLLHNN</sequence>
<accession>A0A8R2JRY1</accession>
<keyword evidence="7" id="KW-0539">Nucleus</keyword>
<evidence type="ECO:0000256" key="2">
    <source>
        <dbReference type="ARBA" id="ARBA00004123"/>
    </source>
</evidence>
<feature type="domain" description="DDE Tnp4" evidence="8">
    <location>
        <begin position="109"/>
        <end position="261"/>
    </location>
</feature>
<evidence type="ECO:0000256" key="4">
    <source>
        <dbReference type="ARBA" id="ARBA00022722"/>
    </source>
</evidence>
<evidence type="ECO:0000313" key="9">
    <source>
        <dbReference type="EnsemblMetazoa" id="XP_029345005.1"/>
    </source>
</evidence>
<dbReference type="RefSeq" id="XP_029345005.1">
    <property type="nucleotide sequence ID" value="XM_029489145.1"/>
</dbReference>
<dbReference type="Proteomes" id="UP000007819">
    <property type="component" value="Chromosome A2"/>
</dbReference>
<reference evidence="9" key="2">
    <citation type="submission" date="2022-06" db="UniProtKB">
        <authorList>
            <consortium name="EnsemblMetazoa"/>
        </authorList>
    </citation>
    <scope>IDENTIFICATION</scope>
</reference>
<dbReference type="GO" id="GO:0046872">
    <property type="term" value="F:metal ion binding"/>
    <property type="evidence" value="ECO:0007669"/>
    <property type="project" value="UniProtKB-KW"/>
</dbReference>
<keyword evidence="4" id="KW-0540">Nuclease</keyword>
<dbReference type="EnsemblMetazoa" id="XM_029489145.1">
    <property type="protein sequence ID" value="XP_029345005.1"/>
    <property type="gene ID" value="LOC115034030"/>
</dbReference>
<dbReference type="GO" id="GO:0005634">
    <property type="term" value="C:nucleus"/>
    <property type="evidence" value="ECO:0007669"/>
    <property type="project" value="UniProtKB-SubCell"/>
</dbReference>
<evidence type="ECO:0000313" key="10">
    <source>
        <dbReference type="Proteomes" id="UP000007819"/>
    </source>
</evidence>
<dbReference type="OrthoDB" id="6582221at2759"/>
<evidence type="ECO:0000259" key="8">
    <source>
        <dbReference type="Pfam" id="PF13359"/>
    </source>
</evidence>
<keyword evidence="10" id="KW-1185">Reference proteome</keyword>
<dbReference type="KEGG" id="api:115034030"/>
<dbReference type="GO" id="GO:0004518">
    <property type="term" value="F:nuclease activity"/>
    <property type="evidence" value="ECO:0007669"/>
    <property type="project" value="UniProtKB-KW"/>
</dbReference>
<reference evidence="10" key="1">
    <citation type="submission" date="2010-06" db="EMBL/GenBank/DDBJ databases">
        <authorList>
            <person name="Jiang H."/>
            <person name="Abraham K."/>
            <person name="Ali S."/>
            <person name="Alsbrooks S.L."/>
            <person name="Anim B.N."/>
            <person name="Anosike U.S."/>
            <person name="Attaway T."/>
            <person name="Bandaranaike D.P."/>
            <person name="Battles P.K."/>
            <person name="Bell S.N."/>
            <person name="Bell A.V."/>
            <person name="Beltran B."/>
            <person name="Bickham C."/>
            <person name="Bustamante Y."/>
            <person name="Caleb T."/>
            <person name="Canada A."/>
            <person name="Cardenas V."/>
            <person name="Carter K."/>
            <person name="Chacko J."/>
            <person name="Chandrabose M.N."/>
            <person name="Chavez D."/>
            <person name="Chavez A."/>
            <person name="Chen L."/>
            <person name="Chu H.-S."/>
            <person name="Claassen K.J."/>
            <person name="Cockrell R."/>
            <person name="Collins M."/>
            <person name="Cooper J.A."/>
            <person name="Cree A."/>
            <person name="Curry S.M."/>
            <person name="Da Y."/>
            <person name="Dao M.D."/>
            <person name="Das B."/>
            <person name="Davila M.-L."/>
            <person name="Davy-Carroll L."/>
            <person name="Denson S."/>
            <person name="Dinh H."/>
            <person name="Ebong V.E."/>
            <person name="Edwards J.R."/>
            <person name="Egan A."/>
            <person name="El-Daye J."/>
            <person name="Escobedo L."/>
            <person name="Fernandez S."/>
            <person name="Fernando P.R."/>
            <person name="Flagg N."/>
            <person name="Forbes L.D."/>
            <person name="Fowler R.G."/>
            <person name="Fu Q."/>
            <person name="Gabisi R.A."/>
            <person name="Ganer J."/>
            <person name="Garbino Pronczuk A."/>
            <person name="Garcia R.M."/>
            <person name="Garner T."/>
            <person name="Garrett T.E."/>
            <person name="Gonzalez D.A."/>
            <person name="Hamid H."/>
            <person name="Hawkins E.S."/>
            <person name="Hirani K."/>
            <person name="Hogues M.E."/>
            <person name="Hollins B."/>
            <person name="Hsiao C.-H."/>
            <person name="Jabil R."/>
            <person name="James M.L."/>
            <person name="Jhangiani S.N."/>
            <person name="Johnson B."/>
            <person name="Johnson Q."/>
            <person name="Joshi V."/>
            <person name="Kalu J.B."/>
            <person name="Kam C."/>
            <person name="Kashfia A."/>
            <person name="Keebler J."/>
            <person name="Kisamo H."/>
            <person name="Kovar C.L."/>
            <person name="Lago L.A."/>
            <person name="Lai C.-Y."/>
            <person name="Laidlaw J."/>
            <person name="Lara F."/>
            <person name="Le T.-K."/>
            <person name="Lee S.L."/>
            <person name="Legall F.H."/>
            <person name="Lemon S.J."/>
            <person name="Lewis L.R."/>
            <person name="Li B."/>
            <person name="Liu Y."/>
            <person name="Liu Y.-S."/>
            <person name="Lopez J."/>
            <person name="Lozado R.J."/>
            <person name="Lu J."/>
            <person name="Madu R.C."/>
            <person name="Maheshwari M."/>
            <person name="Maheshwari R."/>
            <person name="Malloy K."/>
            <person name="Martinez E."/>
            <person name="Mathew T."/>
            <person name="Mercado I.C."/>
            <person name="Mercado C."/>
            <person name="Meyer B."/>
            <person name="Montgomery K."/>
            <person name="Morgan M.B."/>
            <person name="Munidasa M."/>
            <person name="Nazareth L.V."/>
            <person name="Nelson J."/>
            <person name="Ng B.M."/>
            <person name="Nguyen N.B."/>
            <person name="Nguyen P.Q."/>
            <person name="Nguyen T."/>
            <person name="Obregon M."/>
            <person name="Okwuonu G.O."/>
            <person name="Onwere C.G."/>
            <person name="Orozco G."/>
            <person name="Parra A."/>
            <person name="Patel S."/>
            <person name="Patil S."/>
            <person name="Perez A."/>
            <person name="Perez Y."/>
            <person name="Pham C."/>
            <person name="Primus E.L."/>
            <person name="Pu L.-L."/>
            <person name="Puazo M."/>
            <person name="Qin X."/>
            <person name="Quiroz J.B."/>
            <person name="Reese J."/>
            <person name="Richards S."/>
            <person name="Rives C.M."/>
            <person name="Robberts R."/>
            <person name="Ruiz S.J."/>
            <person name="Ruiz M.J."/>
            <person name="Santibanez J."/>
            <person name="Schneider B.W."/>
            <person name="Sisson I."/>
            <person name="Smith M."/>
            <person name="Sodergren E."/>
            <person name="Song X.-Z."/>
            <person name="Song B.B."/>
            <person name="Summersgill H."/>
            <person name="Thelus R."/>
            <person name="Thornton R.D."/>
            <person name="Trejos Z.Y."/>
            <person name="Usmani K."/>
            <person name="Vattathil S."/>
            <person name="Villasana D."/>
            <person name="Walker D.L."/>
            <person name="Wang S."/>
            <person name="Wang K."/>
            <person name="White C.S."/>
            <person name="Williams A.C."/>
            <person name="Williamson J."/>
            <person name="Wilson K."/>
            <person name="Woghiren I.O."/>
            <person name="Woodworth J.R."/>
            <person name="Worley K.C."/>
            <person name="Wright R.A."/>
            <person name="Wu W."/>
            <person name="Young L."/>
            <person name="Zhang L."/>
            <person name="Zhang J."/>
            <person name="Zhu Y."/>
            <person name="Muzny D.M."/>
            <person name="Weinstock G."/>
            <person name="Gibbs R.A."/>
        </authorList>
    </citation>
    <scope>NUCLEOTIDE SEQUENCE [LARGE SCALE GENOMIC DNA]</scope>
    <source>
        <strain evidence="10">LSR1</strain>
    </source>
</reference>
<protein>
    <recommendedName>
        <fullName evidence="8">DDE Tnp4 domain-containing protein</fullName>
    </recommendedName>
</protein>
<dbReference type="Pfam" id="PF13359">
    <property type="entry name" value="DDE_Tnp_4"/>
    <property type="match status" value="1"/>
</dbReference>
<comment type="similarity">
    <text evidence="3">Belongs to the HARBI1 family.</text>
</comment>
<dbReference type="AlphaFoldDB" id="A0A8R2JRY1"/>
<comment type="subcellular location">
    <subcellularLocation>
        <location evidence="2">Nucleus</location>
    </subcellularLocation>
</comment>
<dbReference type="PANTHER" id="PTHR22930">
    <property type="match status" value="1"/>
</dbReference>
<evidence type="ECO:0000256" key="7">
    <source>
        <dbReference type="ARBA" id="ARBA00023242"/>
    </source>
</evidence>
<proteinExistence type="inferred from homology"/>
<dbReference type="InterPro" id="IPR045249">
    <property type="entry name" value="HARBI1-like"/>
</dbReference>
<dbReference type="GeneID" id="115034030"/>